<evidence type="ECO:0000256" key="9">
    <source>
        <dbReference type="ARBA" id="ARBA00022839"/>
    </source>
</evidence>
<keyword evidence="5" id="KW-0540">Nuclease</keyword>
<feature type="coiled-coil region" evidence="13">
    <location>
        <begin position="537"/>
        <end position="636"/>
    </location>
</feature>
<dbReference type="GO" id="GO:0006310">
    <property type="term" value="P:DNA recombination"/>
    <property type="evidence" value="ECO:0007669"/>
    <property type="project" value="UniProtKB-KW"/>
</dbReference>
<keyword evidence="9 15" id="KW-0269">Exonuclease</keyword>
<dbReference type="PANTHER" id="PTHR32114:SF2">
    <property type="entry name" value="ABC TRANSPORTER ABCH.3"/>
    <property type="match status" value="1"/>
</dbReference>
<keyword evidence="4" id="KW-0235">DNA replication</keyword>
<evidence type="ECO:0000256" key="3">
    <source>
        <dbReference type="ARBA" id="ARBA00013368"/>
    </source>
</evidence>
<sequence length="1009" mass="117508">MKPLHLKLNNFGPFLKEEIDFSKIDNNELFLISGKTGSGKTMIFDAMTYALFGKASTEQREENDLRSHFADGKQPMSVTFEFQLNNRIYKVHRQGPYIKEGNTTKTNAKFDVFEMVDGKYEIRESKVISGTQFIIELLGVNADQFRQLFILPQGEFKRFLISNSREKQGILRTLFDSEKFEAIREILKEEVKKENAQIENRYQQIDLLWQEIESFDDDKIKGLLEVATQQIDKVIENIPLLQARSKEILAFVNESKETAIKDYEIIEKKTLENNILKDNINQLNKNKIDFVQLKEQQPEIEEIEAKLKLLQDITNLLNYIENREKIETKIANSKKDISETNNKILNLECDKRNIDKEKRMLEENGDLIESKISFIDKTRVLFNDINKYQQSYLNIERLRTEGEQLADELNNLIEGLEKVEDSIGNNESDYEKIIELNNAITNINNEINVIKENEKAKAELDKLLGSKQELENQINEETSTLKNLEIKLDRYDKSKLDLNDKESFISEIKSAVKIGDQCPICGNEIQDLGHHIDFDSIAKRQNEIKEIEANIHTMKSNIAVHNSEIKFVNEKISNINIKTQSDFSLEVLNKRLLENENALNNQRELNKFIEQMKEEKDNLTLQIHNKQLRLNKNESELKLCRNLITEFETLSKYNNITNFEVDYKKYVQDVNQHQEHSNQIEDKLIQLSQRKLIEQNNLNHYEKQLETYNNDLELNEQSIEMEMSRLNLTDNNDINEIIAWRGEQEELEQKRDTYKKRYHEFEMEIARLESLTKDKELLDSDKLKDEYELKKGKMNTLIDEYSAVHYQCQNNINKTQSIVSHINYLNQELKDQQEIFQLAEIVSGKNNKNLTLENFVLIYYLDQIIAQANLRLATMSDNRYQLIRREAVSHGLSGLEIDVFDLHSNKSRHISSLSGGETFQSSLALALGLSEIVQQQSGGISLESIFIDEGFGTLDQETLETALDTLLNLKSTGRMVGIISHVSELKNRIPLVLEVKSDQYQSSTRFKRN</sequence>
<dbReference type="InterPro" id="IPR053380">
    <property type="entry name" value="SbcCD_Nuclease_C"/>
</dbReference>
<organism evidence="15">
    <name type="scientific">Staphylococcus aureus subsp. aureus MN8</name>
    <dbReference type="NCBI Taxonomy" id="548470"/>
    <lineage>
        <taxon>Bacteria</taxon>
        <taxon>Bacillati</taxon>
        <taxon>Bacillota</taxon>
        <taxon>Bacilli</taxon>
        <taxon>Bacillales</taxon>
        <taxon>Staphylococcaceae</taxon>
        <taxon>Staphylococcus</taxon>
    </lineage>
</organism>
<feature type="coiled-coil region" evidence="13">
    <location>
        <begin position="670"/>
        <end position="771"/>
    </location>
</feature>
<dbReference type="GO" id="GO:0006260">
    <property type="term" value="P:DNA replication"/>
    <property type="evidence" value="ECO:0007669"/>
    <property type="project" value="UniProtKB-KW"/>
</dbReference>
<reference evidence="15" key="1">
    <citation type="submission" date="2010-05" db="EMBL/GenBank/DDBJ databases">
        <authorList>
            <person name="Muzny D."/>
            <person name="Qin X."/>
            <person name="Buhay C."/>
            <person name="Dugan-Rocha S."/>
            <person name="Ding Y."/>
            <person name="Chen G."/>
            <person name="Hawes A."/>
            <person name="Holder M."/>
            <person name="Jhangiani S."/>
            <person name="Johnson A."/>
            <person name="Khan Z."/>
            <person name="Li Z."/>
            <person name="Liu W."/>
            <person name="Liu X."/>
            <person name="Perez L."/>
            <person name="Shen H."/>
            <person name="Wang Q."/>
            <person name="Watt J."/>
            <person name="Xi L."/>
            <person name="Xin Y."/>
            <person name="Zhou J."/>
            <person name="Deng J."/>
            <person name="Jiang H."/>
            <person name="Liu Y."/>
            <person name="Qu J."/>
            <person name="Song X.-Z."/>
            <person name="Zhang L."/>
            <person name="Villasana D."/>
            <person name="Johnson A."/>
            <person name="Liu J."/>
            <person name="Liyanage D."/>
            <person name="Lorensuhewa L."/>
            <person name="Robinson T."/>
            <person name="Song A."/>
            <person name="Song B.-B."/>
            <person name="Dinh H."/>
            <person name="Thornton R."/>
            <person name="Coyle M."/>
            <person name="Francisco L."/>
            <person name="Jackson L."/>
            <person name="Javaid M."/>
            <person name="Korchina V."/>
            <person name="Kovar C."/>
            <person name="Mata R."/>
            <person name="Mathew T."/>
            <person name="Ngo R."/>
            <person name="Nguyen L."/>
            <person name="Nguyen N."/>
            <person name="Okwuonu G."/>
            <person name="Ongeri F."/>
            <person name="Pham C."/>
            <person name="Simmons D."/>
            <person name="Wilczek-Boney K."/>
            <person name="Hale W."/>
            <person name="Jakkamsetti A."/>
            <person name="Pham P."/>
            <person name="Ruth R."/>
            <person name="San Lucas F."/>
            <person name="Warren J."/>
            <person name="Zhang J."/>
            <person name="Zhao Z."/>
            <person name="Zhou C."/>
            <person name="Zhu D."/>
            <person name="Lee S."/>
            <person name="Bess C."/>
            <person name="Blankenburg K."/>
            <person name="Forbes L."/>
            <person name="Fu Q."/>
            <person name="Gubbala S."/>
            <person name="Hirani K."/>
            <person name="Jayaseelan J.C."/>
            <person name="Lara F."/>
            <person name="Munidasa M."/>
            <person name="Palculict T."/>
            <person name="Patil S."/>
            <person name="Pu L.-L."/>
            <person name="Saada N."/>
            <person name="Tang L."/>
            <person name="Weissenberger G."/>
            <person name="Zhu Y."/>
            <person name="Hemphill L."/>
            <person name="Shang Y."/>
            <person name="Youmans B."/>
            <person name="Ayvaz T."/>
            <person name="Ross M."/>
            <person name="Santibanez J."/>
            <person name="Aqrawi P."/>
            <person name="Gross S."/>
            <person name="Joshi V."/>
            <person name="Fowler G."/>
            <person name="Nazareth L."/>
            <person name="Reid J."/>
            <person name="Worley K."/>
            <person name="Petrosino J."/>
            <person name="Highlander S."/>
            <person name="Gibbs R."/>
        </authorList>
    </citation>
    <scope>NUCLEOTIDE SEQUENCE [LARGE SCALE GENOMIC DNA]</scope>
    <source>
        <strain evidence="15">MN8</strain>
    </source>
</reference>
<evidence type="ECO:0000313" key="15">
    <source>
        <dbReference type="EMBL" id="EFH94780.1"/>
    </source>
</evidence>
<evidence type="ECO:0000256" key="1">
    <source>
        <dbReference type="ARBA" id="ARBA00006930"/>
    </source>
</evidence>
<dbReference type="GO" id="GO:0004519">
    <property type="term" value="F:endonuclease activity"/>
    <property type="evidence" value="ECO:0007669"/>
    <property type="project" value="UniProtKB-KW"/>
</dbReference>
<feature type="coiled-coil region" evidence="13">
    <location>
        <begin position="177"/>
        <end position="208"/>
    </location>
</feature>
<dbReference type="NCBIfam" id="NF041751">
    <property type="entry name" value="sbcc_Staph"/>
    <property type="match status" value="1"/>
</dbReference>
<proteinExistence type="inferred from homology"/>
<dbReference type="GO" id="GO:0006302">
    <property type="term" value="P:double-strand break repair"/>
    <property type="evidence" value="ECO:0007669"/>
    <property type="project" value="InterPro"/>
</dbReference>
<evidence type="ECO:0000256" key="6">
    <source>
        <dbReference type="ARBA" id="ARBA00022741"/>
    </source>
</evidence>
<protein>
    <recommendedName>
        <fullName evidence="3">Nuclease SbcCD subunit C</fullName>
    </recommendedName>
</protein>
<dbReference type="InterPro" id="IPR038729">
    <property type="entry name" value="Rad50/SbcC_AAA"/>
</dbReference>
<dbReference type="Pfam" id="PF13476">
    <property type="entry name" value="AAA_23"/>
    <property type="match status" value="1"/>
</dbReference>
<dbReference type="HOGENOM" id="CLU_004785_2_1_9"/>
<dbReference type="AlphaFoldDB" id="A0A0E1X840"/>
<evidence type="ECO:0000256" key="8">
    <source>
        <dbReference type="ARBA" id="ARBA00022801"/>
    </source>
</evidence>
<name>A0A0E1X840_STAAU</name>
<evidence type="ECO:0000256" key="12">
    <source>
        <dbReference type="ARBA" id="ARBA00023172"/>
    </source>
</evidence>
<dbReference type="SMR" id="A0A0E1X840"/>
<dbReference type="SUPFAM" id="SSF52540">
    <property type="entry name" value="P-loop containing nucleoside triphosphate hydrolases"/>
    <property type="match status" value="1"/>
</dbReference>
<feature type="coiled-coil region" evidence="13">
    <location>
        <begin position="395"/>
        <end position="501"/>
    </location>
</feature>
<dbReference type="Gene3D" id="3.40.50.300">
    <property type="entry name" value="P-loop containing nucleotide triphosphate hydrolases"/>
    <property type="match status" value="2"/>
</dbReference>
<evidence type="ECO:0000259" key="14">
    <source>
        <dbReference type="Pfam" id="PF13476"/>
    </source>
</evidence>
<dbReference type="GO" id="GO:0004527">
    <property type="term" value="F:exonuclease activity"/>
    <property type="evidence" value="ECO:0007669"/>
    <property type="project" value="UniProtKB-KW"/>
</dbReference>
<evidence type="ECO:0000256" key="4">
    <source>
        <dbReference type="ARBA" id="ARBA00022705"/>
    </source>
</evidence>
<accession>A0A0E1X840</accession>
<dbReference type="PANTHER" id="PTHR32114">
    <property type="entry name" value="ABC TRANSPORTER ABCH.3"/>
    <property type="match status" value="1"/>
</dbReference>
<evidence type="ECO:0000256" key="13">
    <source>
        <dbReference type="SAM" id="Coils"/>
    </source>
</evidence>
<comment type="subunit">
    <text evidence="2">Heterodimer of SbcC and SbcD.</text>
</comment>
<comment type="similarity">
    <text evidence="1">Belongs to the SMC family. SbcC subfamily.</text>
</comment>
<dbReference type="GO" id="GO:0016887">
    <property type="term" value="F:ATP hydrolysis activity"/>
    <property type="evidence" value="ECO:0007669"/>
    <property type="project" value="InterPro"/>
</dbReference>
<keyword evidence="7" id="KW-0255">Endonuclease</keyword>
<evidence type="ECO:0000256" key="10">
    <source>
        <dbReference type="ARBA" id="ARBA00022840"/>
    </source>
</evidence>
<keyword evidence="12" id="KW-0233">DNA recombination</keyword>
<dbReference type="Proteomes" id="UP000003455">
    <property type="component" value="Chromosome"/>
</dbReference>
<feature type="coiled-coil region" evidence="13">
    <location>
        <begin position="316"/>
        <end position="364"/>
    </location>
</feature>
<evidence type="ECO:0000256" key="2">
    <source>
        <dbReference type="ARBA" id="ARBA00011322"/>
    </source>
</evidence>
<dbReference type="GO" id="GO:0005524">
    <property type="term" value="F:ATP binding"/>
    <property type="evidence" value="ECO:0007669"/>
    <property type="project" value="UniProtKB-KW"/>
</dbReference>
<dbReference type="CDD" id="cd03279">
    <property type="entry name" value="ABC_sbcCD"/>
    <property type="match status" value="1"/>
</dbReference>
<dbReference type="SUPFAM" id="SSF75712">
    <property type="entry name" value="Rad50 coiled-coil Zn hook"/>
    <property type="match status" value="1"/>
</dbReference>
<dbReference type="EMBL" id="ACJA02000004">
    <property type="protein sequence ID" value="EFH94780.1"/>
    <property type="molecule type" value="Genomic_DNA"/>
</dbReference>
<dbReference type="RefSeq" id="WP_000803176.1">
    <property type="nucleotide sequence ID" value="NZ_CM000952.1"/>
</dbReference>
<comment type="caution">
    <text evidence="15">The sequence shown here is derived from an EMBL/GenBank/DDBJ whole genome shotgun (WGS) entry which is preliminary data.</text>
</comment>
<keyword evidence="10" id="KW-0067">ATP-binding</keyword>
<keyword evidence="11 13" id="KW-0175">Coiled coil</keyword>
<dbReference type="InterPro" id="IPR027417">
    <property type="entry name" value="P-loop_NTPase"/>
</dbReference>
<evidence type="ECO:0000256" key="11">
    <source>
        <dbReference type="ARBA" id="ARBA00023054"/>
    </source>
</evidence>
<feature type="domain" description="Rad50/SbcC-type AAA" evidence="14">
    <location>
        <begin position="6"/>
        <end position="213"/>
    </location>
</feature>
<keyword evidence="6" id="KW-0547">Nucleotide-binding</keyword>
<dbReference type="Pfam" id="PF13558">
    <property type="entry name" value="SbcC_Walker_B"/>
    <property type="match status" value="1"/>
</dbReference>
<evidence type="ECO:0000256" key="7">
    <source>
        <dbReference type="ARBA" id="ARBA00022759"/>
    </source>
</evidence>
<gene>
    <name evidence="15" type="ORF">HMPREF0769_12401</name>
</gene>
<evidence type="ECO:0000256" key="5">
    <source>
        <dbReference type="ARBA" id="ARBA00022722"/>
    </source>
</evidence>
<keyword evidence="8" id="KW-0378">Hydrolase</keyword>